<gene>
    <name evidence="1" type="primary">AlNc14C166G7899</name>
    <name evidence="1" type="ORF">ALNC14_088980</name>
</gene>
<sequence>MDSTLMFMLTLAKQSSQEATDLEYVNLALKPELNALCEFLQIISMFSSAEDPTDERTLEMYLMRNALSYMGLQSTCNRIRAQ</sequence>
<accession>F0WN66</accession>
<organism evidence="1">
    <name type="scientific">Albugo laibachii Nc14</name>
    <dbReference type="NCBI Taxonomy" id="890382"/>
    <lineage>
        <taxon>Eukaryota</taxon>
        <taxon>Sar</taxon>
        <taxon>Stramenopiles</taxon>
        <taxon>Oomycota</taxon>
        <taxon>Peronosporomycetes</taxon>
        <taxon>Albuginales</taxon>
        <taxon>Albuginaceae</taxon>
        <taxon>Albugo</taxon>
    </lineage>
</organism>
<evidence type="ECO:0000313" key="1">
    <source>
        <dbReference type="EMBL" id="CCA22755.1"/>
    </source>
</evidence>
<dbReference type="EMBL" id="FR824211">
    <property type="protein sequence ID" value="CCA22755.1"/>
    <property type="molecule type" value="Genomic_DNA"/>
</dbReference>
<reference evidence="1" key="2">
    <citation type="submission" date="2011-02" db="EMBL/GenBank/DDBJ databases">
        <authorList>
            <person name="MacLean D."/>
        </authorList>
    </citation>
    <scope>NUCLEOTIDE SEQUENCE</scope>
</reference>
<dbReference type="HOGENOM" id="CLU_2563177_0_0_1"/>
<reference evidence="1" key="1">
    <citation type="journal article" date="2011" name="PLoS Biol.">
        <title>Gene gain and loss during evolution of obligate parasitism in the white rust pathogen of Arabidopsis thaliana.</title>
        <authorList>
            <person name="Kemen E."/>
            <person name="Gardiner A."/>
            <person name="Schultz-Larsen T."/>
            <person name="Kemen A.C."/>
            <person name="Balmuth A.L."/>
            <person name="Robert-Seilaniantz A."/>
            <person name="Bailey K."/>
            <person name="Holub E."/>
            <person name="Studholme D.J."/>
            <person name="Maclean D."/>
            <person name="Jones J.D."/>
        </authorList>
    </citation>
    <scope>NUCLEOTIDE SEQUENCE</scope>
</reference>
<dbReference type="AlphaFoldDB" id="F0WN66"/>
<protein>
    <submittedName>
        <fullName evidence="1">AlNc14C166G7899 protein</fullName>
    </submittedName>
</protein>
<proteinExistence type="predicted"/>
<name>F0WN66_9STRA</name>